<dbReference type="InterPro" id="IPR013096">
    <property type="entry name" value="Cupin_2"/>
</dbReference>
<proteinExistence type="predicted"/>
<dbReference type="RefSeq" id="WP_083640398.1">
    <property type="nucleotide sequence ID" value="NZ_FSRU01000001.1"/>
</dbReference>
<dbReference type="Pfam" id="PF07883">
    <property type="entry name" value="Cupin_2"/>
    <property type="match status" value="1"/>
</dbReference>
<organism evidence="2 3">
    <name type="scientific">Paraburkholderia phenazinium</name>
    <dbReference type="NCBI Taxonomy" id="60549"/>
    <lineage>
        <taxon>Bacteria</taxon>
        <taxon>Pseudomonadati</taxon>
        <taxon>Pseudomonadota</taxon>
        <taxon>Betaproteobacteria</taxon>
        <taxon>Burkholderiales</taxon>
        <taxon>Burkholderiaceae</taxon>
        <taxon>Paraburkholderia</taxon>
    </lineage>
</organism>
<protein>
    <submittedName>
        <fullName evidence="2">Cupin domain-containing protein</fullName>
    </submittedName>
</protein>
<dbReference type="EMBL" id="FSRU01000001">
    <property type="protein sequence ID" value="SIO43058.1"/>
    <property type="molecule type" value="Genomic_DNA"/>
</dbReference>
<evidence type="ECO:0000259" key="1">
    <source>
        <dbReference type="Pfam" id="PF07883"/>
    </source>
</evidence>
<dbReference type="CDD" id="cd06980">
    <property type="entry name" value="cupin_bxe_c0505"/>
    <property type="match status" value="1"/>
</dbReference>
<keyword evidence="3" id="KW-1185">Reference proteome</keyword>
<evidence type="ECO:0000313" key="3">
    <source>
        <dbReference type="Proteomes" id="UP000185151"/>
    </source>
</evidence>
<gene>
    <name evidence="2" type="ORF">SAMN05444165_3123</name>
</gene>
<dbReference type="Gene3D" id="2.60.120.10">
    <property type="entry name" value="Jelly Rolls"/>
    <property type="match status" value="1"/>
</dbReference>
<name>A0A1N6JF99_9BURK</name>
<dbReference type="OrthoDB" id="6920500at2"/>
<feature type="domain" description="Cupin type-2" evidence="1">
    <location>
        <begin position="57"/>
        <end position="114"/>
    </location>
</feature>
<evidence type="ECO:0000313" key="2">
    <source>
        <dbReference type="EMBL" id="SIO43058.1"/>
    </source>
</evidence>
<accession>A0A1N6JF99</accession>
<dbReference type="SUPFAM" id="SSF51182">
    <property type="entry name" value="RmlC-like cupins"/>
    <property type="match status" value="1"/>
</dbReference>
<dbReference type="InterPro" id="IPR011051">
    <property type="entry name" value="RmlC_Cupin_sf"/>
</dbReference>
<dbReference type="Proteomes" id="UP000185151">
    <property type="component" value="Unassembled WGS sequence"/>
</dbReference>
<dbReference type="AlphaFoldDB" id="A0A1N6JF99"/>
<sequence>MSEQIQAVVGRTSVRHVAADGSDIEHGLREYFTYRDTGLKEATYGAYTAHVIRAVPGKQGEPEWHTHETTFQLVFVLRGWIDFEFEDIGVVRLVPGSSCYFPSGVRHQVLGNSDDFEQLEIVSPGDFATNPASKP</sequence>
<dbReference type="InterPro" id="IPR014710">
    <property type="entry name" value="RmlC-like_jellyroll"/>
</dbReference>
<reference evidence="2 3" key="1">
    <citation type="submission" date="2016-11" db="EMBL/GenBank/DDBJ databases">
        <authorList>
            <person name="Jaros S."/>
            <person name="Januszkiewicz K."/>
            <person name="Wedrychowicz H."/>
        </authorList>
    </citation>
    <scope>NUCLEOTIDE SEQUENCE [LARGE SCALE GENOMIC DNA]</scope>
    <source>
        <strain evidence="2 3">GAS95</strain>
    </source>
</reference>